<evidence type="ECO:0000256" key="5">
    <source>
        <dbReference type="ARBA" id="ARBA00022679"/>
    </source>
</evidence>
<dbReference type="SUPFAM" id="SSF82199">
    <property type="entry name" value="SET domain"/>
    <property type="match status" value="1"/>
</dbReference>
<dbReference type="PROSITE" id="PS50867">
    <property type="entry name" value="PRE_SET"/>
    <property type="match status" value="1"/>
</dbReference>
<evidence type="ECO:0000313" key="15">
    <source>
        <dbReference type="Proteomes" id="UP000270296"/>
    </source>
</evidence>
<evidence type="ECO:0000256" key="9">
    <source>
        <dbReference type="ARBA" id="ARBA00023242"/>
    </source>
</evidence>
<dbReference type="InterPro" id="IPR046341">
    <property type="entry name" value="SET_dom_sf"/>
</dbReference>
<dbReference type="SMART" id="SM00468">
    <property type="entry name" value="PreSET"/>
    <property type="match status" value="1"/>
</dbReference>
<evidence type="ECO:0000256" key="1">
    <source>
        <dbReference type="ARBA" id="ARBA00004123"/>
    </source>
</evidence>
<gene>
    <name evidence="14" type="ORF">SBAD_LOCUS7800</name>
</gene>
<evidence type="ECO:0000256" key="6">
    <source>
        <dbReference type="ARBA" id="ARBA00022691"/>
    </source>
</evidence>
<dbReference type="InterPro" id="IPR051516">
    <property type="entry name" value="SETDB_methyltransferase"/>
</dbReference>
<feature type="domain" description="Pre-SET" evidence="12">
    <location>
        <begin position="213"/>
        <end position="280"/>
    </location>
</feature>
<keyword evidence="6" id="KW-0949">S-adenosyl-L-methionine</keyword>
<dbReference type="InterPro" id="IPR003616">
    <property type="entry name" value="Post-SET_dom"/>
</dbReference>
<reference evidence="16" key="1">
    <citation type="submission" date="2016-06" db="UniProtKB">
        <authorList>
            <consortium name="WormBaseParasite"/>
        </authorList>
    </citation>
    <scope>IDENTIFICATION</scope>
</reference>
<dbReference type="InterPro" id="IPR007728">
    <property type="entry name" value="Pre-SET_dom"/>
</dbReference>
<evidence type="ECO:0000256" key="4">
    <source>
        <dbReference type="ARBA" id="ARBA00022603"/>
    </source>
</evidence>
<protein>
    <submittedName>
        <fullName evidence="16">Histone-lysine N-methyltransferase eggless</fullName>
    </submittedName>
</protein>
<dbReference type="PROSITE" id="PS50280">
    <property type="entry name" value="SET"/>
    <property type="match status" value="1"/>
</dbReference>
<dbReference type="Gene3D" id="2.170.270.10">
    <property type="entry name" value="SET domain"/>
    <property type="match status" value="1"/>
</dbReference>
<feature type="domain" description="SET" evidence="11">
    <location>
        <begin position="283"/>
        <end position="487"/>
    </location>
</feature>
<dbReference type="InterPro" id="IPR001214">
    <property type="entry name" value="SET_dom"/>
</dbReference>
<feature type="domain" description="Post-SET" evidence="13">
    <location>
        <begin position="496"/>
        <end position="512"/>
    </location>
</feature>
<evidence type="ECO:0000259" key="11">
    <source>
        <dbReference type="PROSITE" id="PS50280"/>
    </source>
</evidence>
<keyword evidence="4" id="KW-0489">Methyltransferase</keyword>
<evidence type="ECO:0000313" key="14">
    <source>
        <dbReference type="EMBL" id="VDP14351.1"/>
    </source>
</evidence>
<organism evidence="16">
    <name type="scientific">Soboliphyme baturini</name>
    <dbReference type="NCBI Taxonomy" id="241478"/>
    <lineage>
        <taxon>Eukaryota</taxon>
        <taxon>Metazoa</taxon>
        <taxon>Ecdysozoa</taxon>
        <taxon>Nematoda</taxon>
        <taxon>Enoplea</taxon>
        <taxon>Dorylaimia</taxon>
        <taxon>Dioctophymatida</taxon>
        <taxon>Dioctophymatoidea</taxon>
        <taxon>Soboliphymatidae</taxon>
        <taxon>Soboliphyme</taxon>
    </lineage>
</organism>
<dbReference type="EMBL" id="UZAM01010957">
    <property type="protein sequence ID" value="VDP14351.1"/>
    <property type="molecule type" value="Genomic_DNA"/>
</dbReference>
<dbReference type="Pfam" id="PF00856">
    <property type="entry name" value="SET"/>
    <property type="match status" value="1"/>
</dbReference>
<evidence type="ECO:0000256" key="3">
    <source>
        <dbReference type="ARBA" id="ARBA00022454"/>
    </source>
</evidence>
<dbReference type="Proteomes" id="UP000270296">
    <property type="component" value="Unassembled WGS sequence"/>
</dbReference>
<proteinExistence type="predicted"/>
<dbReference type="AlphaFoldDB" id="A0A183IW03"/>
<dbReference type="GO" id="GO:0005634">
    <property type="term" value="C:nucleus"/>
    <property type="evidence" value="ECO:0007669"/>
    <property type="project" value="UniProtKB-SubCell"/>
</dbReference>
<evidence type="ECO:0000256" key="7">
    <source>
        <dbReference type="ARBA" id="ARBA00022723"/>
    </source>
</evidence>
<dbReference type="GO" id="GO:0070828">
    <property type="term" value="P:heterochromatin organization"/>
    <property type="evidence" value="ECO:0007669"/>
    <property type="project" value="TreeGrafter"/>
</dbReference>
<dbReference type="WBParaSite" id="SBAD_0000809301-mRNA-1">
    <property type="protein sequence ID" value="SBAD_0000809301-mRNA-1"/>
    <property type="gene ID" value="SBAD_0000809301"/>
</dbReference>
<sequence length="512" mass="58486">MNRELVNGNDVHDDCIRTTGSLKYSLWLNMKPTRTHQAQSCLVRHSVAPPSKPYKPHKCTNGCLPVEDEPLLYRGVNPLYIPILCGWNRFHMVVNTPDKRSTVFNICNNCCLYRTPCARTCRNIEEVVQYLRMTDSHLTPDLFSFEPLVWLTRTYQPLNPRVRIDDISEGVEGIKIECINEVDDDKPNDFEYRKDRFSCDPGLNLTVAQEFLSGCSCEDDCINPQECSCQLLTLQQNCFSRSARYRNRRLSNKPVVYGIYECNRLCKCSKRCGNRVVQQPLMMPLQIFKTERSGWGVRTLYDIPMGTFVCIYAGGLMSDNRAEALGHILGDEYYADLDFLGTVQSPCKSSHMSDTPQNFELQLYREVSPKIASDNCIDGSYQESSFENKRPRMSSTINSTDSLSLQSPETSFGPDTPLTDIISGKSGLYTVDAKFVGNVGRFFNHCCRPNLFVQNVFVDTHDLRLPWVTFFSSRLIVAGEELRWDYKYDLNVVPRKCIECVCGMPNCRNVLV</sequence>
<dbReference type="OrthoDB" id="5792673at2759"/>
<dbReference type="PROSITE" id="PS50868">
    <property type="entry name" value="POST_SET"/>
    <property type="match status" value="1"/>
</dbReference>
<accession>A0A183IW03</accession>
<evidence type="ECO:0000256" key="10">
    <source>
        <dbReference type="SAM" id="MobiDB-lite"/>
    </source>
</evidence>
<dbReference type="GO" id="GO:0032259">
    <property type="term" value="P:methylation"/>
    <property type="evidence" value="ECO:0007669"/>
    <property type="project" value="UniProtKB-KW"/>
</dbReference>
<reference evidence="14 15" key="2">
    <citation type="submission" date="2018-11" db="EMBL/GenBank/DDBJ databases">
        <authorList>
            <consortium name="Pathogen Informatics"/>
        </authorList>
    </citation>
    <scope>NUCLEOTIDE SEQUENCE [LARGE SCALE GENOMIC DNA]</scope>
</reference>
<dbReference type="GO" id="GO:0008270">
    <property type="term" value="F:zinc ion binding"/>
    <property type="evidence" value="ECO:0007669"/>
    <property type="project" value="InterPro"/>
</dbReference>
<dbReference type="Pfam" id="PF05033">
    <property type="entry name" value="Pre-SET"/>
    <property type="match status" value="1"/>
</dbReference>
<keyword evidence="5" id="KW-0808">Transferase</keyword>
<dbReference type="GO" id="GO:0005694">
    <property type="term" value="C:chromosome"/>
    <property type="evidence" value="ECO:0007669"/>
    <property type="project" value="UniProtKB-SubCell"/>
</dbReference>
<evidence type="ECO:0000313" key="16">
    <source>
        <dbReference type="WBParaSite" id="SBAD_0000809301-mRNA-1"/>
    </source>
</evidence>
<name>A0A183IW03_9BILA</name>
<keyword evidence="7" id="KW-0479">Metal-binding</keyword>
<evidence type="ECO:0000259" key="13">
    <source>
        <dbReference type="PROSITE" id="PS50868"/>
    </source>
</evidence>
<dbReference type="InterPro" id="IPR001739">
    <property type="entry name" value="Methyl_CpG_DNA-bd"/>
</dbReference>
<dbReference type="SMART" id="SM00317">
    <property type="entry name" value="SET"/>
    <property type="match status" value="1"/>
</dbReference>
<dbReference type="InterPro" id="IPR016177">
    <property type="entry name" value="DNA-bd_dom_sf"/>
</dbReference>
<keyword evidence="3" id="KW-0158">Chromosome</keyword>
<keyword evidence="8" id="KW-0862">Zinc</keyword>
<keyword evidence="15" id="KW-1185">Reference proteome</keyword>
<dbReference type="PANTHER" id="PTHR46024">
    <property type="entry name" value="HISTONE-LYSINE N-METHYLTRANSFERASE EGGLESS"/>
    <property type="match status" value="1"/>
</dbReference>
<evidence type="ECO:0000256" key="2">
    <source>
        <dbReference type="ARBA" id="ARBA00004286"/>
    </source>
</evidence>
<dbReference type="GO" id="GO:0010629">
    <property type="term" value="P:negative regulation of gene expression"/>
    <property type="evidence" value="ECO:0007669"/>
    <property type="project" value="TreeGrafter"/>
</dbReference>
<evidence type="ECO:0000259" key="12">
    <source>
        <dbReference type="PROSITE" id="PS50867"/>
    </source>
</evidence>
<dbReference type="Pfam" id="PF01429">
    <property type="entry name" value="MBD"/>
    <property type="match status" value="1"/>
</dbReference>
<dbReference type="GO" id="GO:0046974">
    <property type="term" value="F:histone H3K9 methyltransferase activity"/>
    <property type="evidence" value="ECO:0007669"/>
    <property type="project" value="TreeGrafter"/>
</dbReference>
<feature type="region of interest" description="Disordered" evidence="10">
    <location>
        <begin position="382"/>
        <end position="411"/>
    </location>
</feature>
<feature type="compositionally biased region" description="Polar residues" evidence="10">
    <location>
        <begin position="393"/>
        <end position="410"/>
    </location>
</feature>
<dbReference type="SUPFAM" id="SSF54171">
    <property type="entry name" value="DNA-binding domain"/>
    <property type="match status" value="1"/>
</dbReference>
<dbReference type="PANTHER" id="PTHR46024:SF1">
    <property type="entry name" value="HISTONE-LYSINE N-METHYLTRANSFERASE EGGLESS"/>
    <property type="match status" value="1"/>
</dbReference>
<comment type="subcellular location">
    <subcellularLocation>
        <location evidence="2">Chromosome</location>
    </subcellularLocation>
    <subcellularLocation>
        <location evidence="1">Nucleus</location>
    </subcellularLocation>
</comment>
<keyword evidence="9" id="KW-0539">Nucleus</keyword>
<evidence type="ECO:0000256" key="8">
    <source>
        <dbReference type="ARBA" id="ARBA00022833"/>
    </source>
</evidence>
<dbReference type="GO" id="GO:0003677">
    <property type="term" value="F:DNA binding"/>
    <property type="evidence" value="ECO:0007669"/>
    <property type="project" value="InterPro"/>
</dbReference>